<dbReference type="Pfam" id="PF04932">
    <property type="entry name" value="Wzy_C"/>
    <property type="match status" value="1"/>
</dbReference>
<feature type="transmembrane region" description="Helical" evidence="8">
    <location>
        <begin position="545"/>
        <end position="566"/>
    </location>
</feature>
<feature type="transmembrane region" description="Helical" evidence="8">
    <location>
        <begin position="469"/>
        <end position="491"/>
    </location>
</feature>
<gene>
    <name evidence="11" type="ORF">UV61_C0002G0224</name>
</gene>
<comment type="subcellular location">
    <subcellularLocation>
        <location evidence="1">Cell membrane</location>
        <topology evidence="1">Multi-pass membrane protein</topology>
    </subcellularLocation>
</comment>
<keyword evidence="3" id="KW-0328">Glycosyltransferase</keyword>
<feature type="transmembrane region" description="Helical" evidence="8">
    <location>
        <begin position="903"/>
        <end position="923"/>
    </location>
</feature>
<evidence type="ECO:0000259" key="9">
    <source>
        <dbReference type="Pfam" id="PF04932"/>
    </source>
</evidence>
<dbReference type="PANTHER" id="PTHR33908">
    <property type="entry name" value="MANNOSYLTRANSFERASE YKCB-RELATED"/>
    <property type="match status" value="1"/>
</dbReference>
<name>A0A0G1FKS2_9BACT</name>
<feature type="transmembrane region" description="Helical" evidence="8">
    <location>
        <begin position="847"/>
        <end position="865"/>
    </location>
</feature>
<dbReference type="GO" id="GO:0005886">
    <property type="term" value="C:plasma membrane"/>
    <property type="evidence" value="ECO:0007669"/>
    <property type="project" value="UniProtKB-SubCell"/>
</dbReference>
<feature type="transmembrane region" description="Helical" evidence="8">
    <location>
        <begin position="195"/>
        <end position="213"/>
    </location>
</feature>
<feature type="domain" description="O-antigen ligase-related" evidence="9">
    <location>
        <begin position="229"/>
        <end position="445"/>
    </location>
</feature>
<dbReference type="Proteomes" id="UP000034050">
    <property type="component" value="Unassembled WGS sequence"/>
</dbReference>
<dbReference type="GO" id="GO:0016763">
    <property type="term" value="F:pentosyltransferase activity"/>
    <property type="evidence" value="ECO:0007669"/>
    <property type="project" value="TreeGrafter"/>
</dbReference>
<sequence length="1041" mass="119009">MLKFLRWLDENLLLIVTGFLLAFIPLFPKVPLFDILPGYIVRVRMEDFLVGGTLILWLIQLVRKKVSFGPNPLAKPVLAYLSIGILSMLSAIFITHTVPLEALHINKMVLHFLRRIEYFSLFFVFYSAVKSFKHVKIYLIILVTTVVGVTLYGYGQKYLYWPAFSTMNREFSKGWALYLTQHARVLSTFGGHYDLAAYAMIALVFLWSIFFGLTKRWLQLVVFTVIAGVFWLLILTASRTSFIAYLVGVTVLFFFWAFHQGVGWAVRRWLGVVVLSIVIMLSFGDLSERFTKLLKLDQRLAGIKTLLLQPIGAPPAGTQFALLENNLQAVTSKSDFPPLPIRPTDVTEVIPEGFEATESASGAAITRAVPRNYSRTALIYDLSTGIRLDALWPRAIAGFKRNILLGSGYSTLTKTQFNEFTEAESTDNDYLRALGETGLLGFITFGWILLSAGWVIWKAFAKIKNPLEFALSISLVAVIVGLLVNAVYIDVFEASKVAFFFWAFTGITLGLVKVLRPQDQYAQPKILVPTGAAAKRELGKLIRRIIFSHKTHLLLILILALGLRYYNINVPLADWHSWRQADTSAVTRNYVRYGVNLLYPRYDDLSSVPSGRPNPEGYRFVEFPLYNGLAVIVDRLFPGYNVEYSGRLTSIFASLGSLIFIYLISKKYFSHRVGLIAAGLFAVLPYNLYWSRVILPEPFQVFLTTGLVYFFDKWVESSKKRFWLTALVFAISALLVKFSVIFFAVPLAYLVWHKWGWKSLANPWVYLFAIFTIVPFLAWRWHISRYPEGIPAYMWLFNGNGIRFKGSWFWWLFAERLAKLILGGWGVVLLSFGLVRKELQGAKPKFLFHFWLLGLLIYLAVFATGNVQHDYYQTILTPILCIFMALGIDYLWDKTAPNQYRWLARGMMFISLFFMLMFGWYQIKDLYNINHPEIVEAGKEFERLVPNNQVKVIAPYGGDTAFLYQTGKRGWPIVEGTIEEMIGRGAQFYISTNFDELTQELIKTARKSEKGLDILHNYKIIKYTDMYVIIQLVPNKLLPSS</sequence>
<proteinExistence type="predicted"/>
<dbReference type="InterPro" id="IPR007016">
    <property type="entry name" value="O-antigen_ligase-rel_domated"/>
</dbReference>
<feature type="transmembrane region" description="Helical" evidence="8">
    <location>
        <begin position="871"/>
        <end position="891"/>
    </location>
</feature>
<feature type="transmembrane region" description="Helical" evidence="8">
    <location>
        <begin position="723"/>
        <end position="752"/>
    </location>
</feature>
<feature type="transmembrane region" description="Helical" evidence="8">
    <location>
        <begin position="438"/>
        <end position="457"/>
    </location>
</feature>
<evidence type="ECO:0000256" key="2">
    <source>
        <dbReference type="ARBA" id="ARBA00022475"/>
    </source>
</evidence>
<feature type="transmembrane region" description="Helical" evidence="8">
    <location>
        <begin position="12"/>
        <end position="28"/>
    </location>
</feature>
<evidence type="ECO:0000256" key="6">
    <source>
        <dbReference type="ARBA" id="ARBA00022989"/>
    </source>
</evidence>
<feature type="domain" description="Glycosyltransferase RgtA/B/C/D-like" evidence="10">
    <location>
        <begin position="641"/>
        <end position="779"/>
    </location>
</feature>
<evidence type="ECO:0000256" key="3">
    <source>
        <dbReference type="ARBA" id="ARBA00022676"/>
    </source>
</evidence>
<dbReference type="AlphaFoldDB" id="A0A0G1FKS2"/>
<evidence type="ECO:0000313" key="12">
    <source>
        <dbReference type="Proteomes" id="UP000034050"/>
    </source>
</evidence>
<feature type="transmembrane region" description="Helical" evidence="8">
    <location>
        <begin position="220"/>
        <end position="236"/>
    </location>
</feature>
<evidence type="ECO:0000313" key="11">
    <source>
        <dbReference type="EMBL" id="KKS87503.1"/>
    </source>
</evidence>
<dbReference type="InterPro" id="IPR050297">
    <property type="entry name" value="LipidA_mod_glycosyltrf_83"/>
</dbReference>
<evidence type="ECO:0000256" key="7">
    <source>
        <dbReference type="ARBA" id="ARBA00023136"/>
    </source>
</evidence>
<dbReference type="GO" id="GO:0009103">
    <property type="term" value="P:lipopolysaccharide biosynthetic process"/>
    <property type="evidence" value="ECO:0007669"/>
    <property type="project" value="UniProtKB-ARBA"/>
</dbReference>
<comment type="caution">
    <text evidence="11">The sequence shown here is derived from an EMBL/GenBank/DDBJ whole genome shotgun (WGS) entry which is preliminary data.</text>
</comment>
<evidence type="ECO:0000256" key="4">
    <source>
        <dbReference type="ARBA" id="ARBA00022679"/>
    </source>
</evidence>
<reference evidence="11 12" key="1">
    <citation type="journal article" date="2015" name="Nature">
        <title>rRNA introns, odd ribosomes, and small enigmatic genomes across a large radiation of phyla.</title>
        <authorList>
            <person name="Brown C.T."/>
            <person name="Hug L.A."/>
            <person name="Thomas B.C."/>
            <person name="Sharon I."/>
            <person name="Castelle C.J."/>
            <person name="Singh A."/>
            <person name="Wilkins M.J."/>
            <person name="Williams K.H."/>
            <person name="Banfield J.F."/>
        </authorList>
    </citation>
    <scope>NUCLEOTIDE SEQUENCE [LARGE SCALE GENOMIC DNA]</scope>
</reference>
<feature type="transmembrane region" description="Helical" evidence="8">
    <location>
        <begin position="764"/>
        <end position="781"/>
    </location>
</feature>
<accession>A0A0G1FKS2</accession>
<dbReference type="EMBL" id="LCFD01000002">
    <property type="protein sequence ID" value="KKS87503.1"/>
    <property type="molecule type" value="Genomic_DNA"/>
</dbReference>
<keyword evidence="7 8" id="KW-0472">Membrane</keyword>
<keyword evidence="5 8" id="KW-0812">Transmembrane</keyword>
<feature type="transmembrane region" description="Helical" evidence="8">
    <location>
        <begin position="266"/>
        <end position="284"/>
    </location>
</feature>
<protein>
    <submittedName>
        <fullName evidence="11">Glycosyl transferase family 39</fullName>
    </submittedName>
</protein>
<dbReference type="InterPro" id="IPR038731">
    <property type="entry name" value="RgtA/B/C-like"/>
</dbReference>
<evidence type="ECO:0000256" key="1">
    <source>
        <dbReference type="ARBA" id="ARBA00004651"/>
    </source>
</evidence>
<keyword evidence="6 8" id="KW-1133">Transmembrane helix</keyword>
<feature type="transmembrane region" description="Helical" evidence="8">
    <location>
        <begin position="671"/>
        <end position="688"/>
    </location>
</feature>
<feature type="transmembrane region" description="Helical" evidence="8">
    <location>
        <begin position="78"/>
        <end position="100"/>
    </location>
</feature>
<feature type="transmembrane region" description="Helical" evidence="8">
    <location>
        <begin position="497"/>
        <end position="515"/>
    </location>
</feature>
<keyword evidence="4 11" id="KW-0808">Transferase</keyword>
<evidence type="ECO:0000256" key="8">
    <source>
        <dbReference type="SAM" id="Phobius"/>
    </source>
</evidence>
<feature type="transmembrane region" description="Helical" evidence="8">
    <location>
        <begin position="136"/>
        <end position="155"/>
    </location>
</feature>
<keyword evidence="2" id="KW-1003">Cell membrane</keyword>
<feature type="transmembrane region" description="Helical" evidence="8">
    <location>
        <begin position="817"/>
        <end position="835"/>
    </location>
</feature>
<feature type="transmembrane region" description="Helical" evidence="8">
    <location>
        <begin position="644"/>
        <end position="664"/>
    </location>
</feature>
<feature type="transmembrane region" description="Helical" evidence="8">
    <location>
        <begin position="48"/>
        <end position="66"/>
    </location>
</feature>
<dbReference type="Pfam" id="PF13231">
    <property type="entry name" value="PMT_2"/>
    <property type="match status" value="1"/>
</dbReference>
<organism evidence="11 12">
    <name type="scientific">Candidatus Gottesmanbacteria bacterium GW2011_GWB1_43_11</name>
    <dbReference type="NCBI Taxonomy" id="1618446"/>
    <lineage>
        <taxon>Bacteria</taxon>
        <taxon>Candidatus Gottesmaniibacteriota</taxon>
    </lineage>
</organism>
<evidence type="ECO:0000259" key="10">
    <source>
        <dbReference type="Pfam" id="PF13231"/>
    </source>
</evidence>
<dbReference type="STRING" id="1618446.UV61_C0002G0224"/>
<feature type="transmembrane region" description="Helical" evidence="8">
    <location>
        <begin position="242"/>
        <end position="259"/>
    </location>
</feature>
<evidence type="ECO:0000256" key="5">
    <source>
        <dbReference type="ARBA" id="ARBA00022692"/>
    </source>
</evidence>
<dbReference type="PANTHER" id="PTHR33908:SF11">
    <property type="entry name" value="MEMBRANE PROTEIN"/>
    <property type="match status" value="1"/>
</dbReference>